<keyword evidence="1" id="KW-0880">Kelch repeat</keyword>
<organism evidence="4 5">
    <name type="scientific">Massilia varians</name>
    <dbReference type="NCBI Taxonomy" id="457921"/>
    <lineage>
        <taxon>Bacteria</taxon>
        <taxon>Pseudomonadati</taxon>
        <taxon>Pseudomonadota</taxon>
        <taxon>Betaproteobacteria</taxon>
        <taxon>Burkholderiales</taxon>
        <taxon>Oxalobacteraceae</taxon>
        <taxon>Telluria group</taxon>
        <taxon>Massilia</taxon>
    </lineage>
</organism>
<dbReference type="Pfam" id="PF24681">
    <property type="entry name" value="Kelch_KLHDC2_KLHL20_DRC7"/>
    <property type="match status" value="1"/>
</dbReference>
<gene>
    <name evidence="4" type="ORF">MasN3_06160</name>
</gene>
<dbReference type="EMBL" id="AP026966">
    <property type="protein sequence ID" value="BDT57122.1"/>
    <property type="molecule type" value="Genomic_DNA"/>
</dbReference>
<dbReference type="SMART" id="SM00612">
    <property type="entry name" value="Kelch"/>
    <property type="match status" value="5"/>
</dbReference>
<keyword evidence="2" id="KW-0677">Repeat</keyword>
<dbReference type="InterPro" id="IPR011043">
    <property type="entry name" value="Gal_Oxase/kelch_b-propeller"/>
</dbReference>
<dbReference type="PANTHER" id="PTHR45632">
    <property type="entry name" value="LD33804P"/>
    <property type="match status" value="1"/>
</dbReference>
<evidence type="ECO:0000256" key="2">
    <source>
        <dbReference type="ARBA" id="ARBA00022737"/>
    </source>
</evidence>
<evidence type="ECO:0008006" key="6">
    <source>
        <dbReference type="Google" id="ProtNLM"/>
    </source>
</evidence>
<evidence type="ECO:0000256" key="3">
    <source>
        <dbReference type="SAM" id="SignalP"/>
    </source>
</evidence>
<dbReference type="Pfam" id="PF01344">
    <property type="entry name" value="Kelch_1"/>
    <property type="match status" value="2"/>
</dbReference>
<evidence type="ECO:0000313" key="4">
    <source>
        <dbReference type="EMBL" id="BDT57122.1"/>
    </source>
</evidence>
<keyword evidence="5" id="KW-1185">Reference proteome</keyword>
<dbReference type="Proteomes" id="UP001163336">
    <property type="component" value="Chromosome"/>
</dbReference>
<dbReference type="SUPFAM" id="SSF50965">
    <property type="entry name" value="Galactose oxidase, central domain"/>
    <property type="match status" value="1"/>
</dbReference>
<evidence type="ECO:0000256" key="1">
    <source>
        <dbReference type="ARBA" id="ARBA00022441"/>
    </source>
</evidence>
<dbReference type="PANTHER" id="PTHR45632:SF3">
    <property type="entry name" value="KELCH-LIKE PROTEIN 32"/>
    <property type="match status" value="1"/>
</dbReference>
<reference evidence="4" key="1">
    <citation type="submission" date="2022-11" db="EMBL/GenBank/DDBJ databases">
        <title>Isolation and characterization of PLA-degrading bacterium Massilia sp. from Antarctic soil.</title>
        <authorList>
            <person name="Sato K."/>
            <person name="Gomez-Fuentes C."/>
            <person name="Ahmad S.A."/>
            <person name="Zulkharnain A."/>
        </authorList>
    </citation>
    <scope>NUCLEOTIDE SEQUENCE</scope>
    <source>
        <strain evidence="4">N-3</strain>
    </source>
</reference>
<feature type="chain" id="PRO_5046261184" description="N-acetylneuraminate epimerase" evidence="3">
    <location>
        <begin position="21"/>
        <end position="354"/>
    </location>
</feature>
<protein>
    <recommendedName>
        <fullName evidence="6">N-acetylneuraminate epimerase</fullName>
    </recommendedName>
</protein>
<dbReference type="RefSeq" id="WP_281912245.1">
    <property type="nucleotide sequence ID" value="NZ_AP026966.1"/>
</dbReference>
<dbReference type="InterPro" id="IPR015915">
    <property type="entry name" value="Kelch-typ_b-propeller"/>
</dbReference>
<evidence type="ECO:0000313" key="5">
    <source>
        <dbReference type="Proteomes" id="UP001163336"/>
    </source>
</evidence>
<proteinExistence type="predicted"/>
<sequence>MKSILPAVLAMALFATSCQAAAQTVSWSRAADATVARQEIYPAVVGEKIIVAGGVLSQAPGFTDHVEAYDVQAGRWTTLAPLPEGRHHIALAEAGGKVYGIGGFSGAIPDWRAHATVFVYDAQANRWSAGPSLPQPRAEGVVATVKDRIYFIGGRVPTGPEAAHINAHADTARGEALDTRTKRWERIPDAPSARNSAAAGVIGDKIYVVGGRQMVKQADGRQRPVNLATLEVYDTATRRWETRAPMPQAQGGLAAAAHDGKLYAFGGEQFVPSSKVFAEAWVYDPGTDRWSALPPMPTPRHGHGAAAVGNRVFLMGGGEKVGVGASRVLEVLAIPVAERVPKTRNQPSRNTTAH</sequence>
<keyword evidence="3" id="KW-0732">Signal</keyword>
<dbReference type="PROSITE" id="PS51257">
    <property type="entry name" value="PROKAR_LIPOPROTEIN"/>
    <property type="match status" value="1"/>
</dbReference>
<dbReference type="Gene3D" id="2.120.10.80">
    <property type="entry name" value="Kelch-type beta propeller"/>
    <property type="match status" value="2"/>
</dbReference>
<dbReference type="InterPro" id="IPR006652">
    <property type="entry name" value="Kelch_1"/>
</dbReference>
<name>A0ABM8C1U1_9BURK</name>
<accession>A0ABM8C1U1</accession>
<feature type="signal peptide" evidence="3">
    <location>
        <begin position="1"/>
        <end position="20"/>
    </location>
</feature>